<keyword evidence="5" id="KW-0297">G-protein coupled receptor</keyword>
<organism evidence="12 13">
    <name type="scientific">Artemia franciscana</name>
    <name type="common">Brine shrimp</name>
    <name type="synonym">Artemia sanfranciscana</name>
    <dbReference type="NCBI Taxonomy" id="6661"/>
    <lineage>
        <taxon>Eukaryota</taxon>
        <taxon>Metazoa</taxon>
        <taxon>Ecdysozoa</taxon>
        <taxon>Arthropoda</taxon>
        <taxon>Crustacea</taxon>
        <taxon>Branchiopoda</taxon>
        <taxon>Anostraca</taxon>
        <taxon>Artemiidae</taxon>
        <taxon>Artemia</taxon>
    </lineage>
</organism>
<feature type="domain" description="G-protein coupled receptors family 1 profile" evidence="11">
    <location>
        <begin position="1"/>
        <end position="83"/>
    </location>
</feature>
<evidence type="ECO:0000256" key="10">
    <source>
        <dbReference type="SAM" id="Phobius"/>
    </source>
</evidence>
<evidence type="ECO:0000259" key="11">
    <source>
        <dbReference type="PROSITE" id="PS50262"/>
    </source>
</evidence>
<keyword evidence="3 10" id="KW-0812">Transmembrane</keyword>
<reference evidence="12" key="1">
    <citation type="submission" date="2023-07" db="EMBL/GenBank/DDBJ databases">
        <title>Chromosome-level genome assembly of Artemia franciscana.</title>
        <authorList>
            <person name="Jo E."/>
        </authorList>
    </citation>
    <scope>NUCLEOTIDE SEQUENCE</scope>
    <source>
        <tissue evidence="12">Whole body</tissue>
    </source>
</reference>
<keyword evidence="8" id="KW-0807">Transducer</keyword>
<dbReference type="PRINTS" id="PR00237">
    <property type="entry name" value="GPCRRHODOPSN"/>
</dbReference>
<feature type="non-terminal residue" evidence="12">
    <location>
        <position position="1"/>
    </location>
</feature>
<keyword evidence="4 10" id="KW-1133">Transmembrane helix</keyword>
<comment type="caution">
    <text evidence="12">The sequence shown here is derived from an EMBL/GenBank/DDBJ whole genome shotgun (WGS) entry which is preliminary data.</text>
</comment>
<keyword evidence="7" id="KW-0675">Receptor</keyword>
<gene>
    <name evidence="12" type="ORF">QYM36_014793</name>
</gene>
<keyword evidence="6 10" id="KW-0472">Membrane</keyword>
<proteinExistence type="inferred from homology"/>
<evidence type="ECO:0000313" key="13">
    <source>
        <dbReference type="Proteomes" id="UP001187531"/>
    </source>
</evidence>
<comment type="similarity">
    <text evidence="2">Belongs to the G-protein coupled receptor 1 family.</text>
</comment>
<dbReference type="GO" id="GO:0016020">
    <property type="term" value="C:membrane"/>
    <property type="evidence" value="ECO:0007669"/>
    <property type="project" value="UniProtKB-SubCell"/>
</dbReference>
<evidence type="ECO:0000256" key="7">
    <source>
        <dbReference type="ARBA" id="ARBA00023170"/>
    </source>
</evidence>
<keyword evidence="9" id="KW-0716">Sensory transduction</keyword>
<evidence type="ECO:0000256" key="9">
    <source>
        <dbReference type="ARBA" id="ARBA00023305"/>
    </source>
</evidence>
<protein>
    <recommendedName>
        <fullName evidence="11">G-protein coupled receptors family 1 profile domain-containing protein</fullName>
    </recommendedName>
</protein>
<dbReference type="GO" id="GO:0004930">
    <property type="term" value="F:G protein-coupled receptor activity"/>
    <property type="evidence" value="ECO:0007669"/>
    <property type="project" value="UniProtKB-KW"/>
</dbReference>
<keyword evidence="9" id="KW-0844">Vision</keyword>
<dbReference type="InterPro" id="IPR017452">
    <property type="entry name" value="GPCR_Rhodpsn_7TM"/>
</dbReference>
<evidence type="ECO:0000256" key="2">
    <source>
        <dbReference type="ARBA" id="ARBA00010663"/>
    </source>
</evidence>
<evidence type="ECO:0000313" key="12">
    <source>
        <dbReference type="EMBL" id="KAK2706874.1"/>
    </source>
</evidence>
<dbReference type="AlphaFoldDB" id="A0AA88KYK9"/>
<evidence type="ECO:0000256" key="4">
    <source>
        <dbReference type="ARBA" id="ARBA00022989"/>
    </source>
</evidence>
<evidence type="ECO:0000256" key="5">
    <source>
        <dbReference type="ARBA" id="ARBA00023040"/>
    </source>
</evidence>
<dbReference type="InterPro" id="IPR000276">
    <property type="entry name" value="GPCR_Rhodpsn"/>
</dbReference>
<dbReference type="GO" id="GO:0007601">
    <property type="term" value="P:visual perception"/>
    <property type="evidence" value="ECO:0007669"/>
    <property type="project" value="UniProtKB-KW"/>
</dbReference>
<dbReference type="EMBL" id="JAVRJZ010000019">
    <property type="protein sequence ID" value="KAK2706874.1"/>
    <property type="molecule type" value="Genomic_DNA"/>
</dbReference>
<dbReference type="Proteomes" id="UP001187531">
    <property type="component" value="Unassembled WGS sequence"/>
</dbReference>
<keyword evidence="13" id="KW-1185">Reference proteome</keyword>
<evidence type="ECO:0000256" key="3">
    <source>
        <dbReference type="ARBA" id="ARBA00022692"/>
    </source>
</evidence>
<evidence type="ECO:0000256" key="1">
    <source>
        <dbReference type="ARBA" id="ARBA00004141"/>
    </source>
</evidence>
<dbReference type="PANTHER" id="PTHR24240">
    <property type="entry name" value="OPSIN"/>
    <property type="match status" value="1"/>
</dbReference>
<evidence type="ECO:0000256" key="8">
    <source>
        <dbReference type="ARBA" id="ARBA00023224"/>
    </source>
</evidence>
<dbReference type="Gene3D" id="1.20.1070.10">
    <property type="entry name" value="Rhodopsin 7-helix transmembrane proteins"/>
    <property type="match status" value="1"/>
</dbReference>
<sequence>MAYSKIIGAVKKKTKTNRTKLQSRLTIMIGIMVITFLFSWTPYAIVSLLEAFGDKSNLQLHPSFVTIPSLFAKSSVIFNPLVYAGLNTQ</sequence>
<feature type="transmembrane region" description="Helical" evidence="10">
    <location>
        <begin position="65"/>
        <end position="86"/>
    </location>
</feature>
<dbReference type="SUPFAM" id="SSF81321">
    <property type="entry name" value="Family A G protein-coupled receptor-like"/>
    <property type="match status" value="1"/>
</dbReference>
<name>A0AA88KYK9_ARTSF</name>
<dbReference type="PROSITE" id="PS50262">
    <property type="entry name" value="G_PROTEIN_RECEP_F1_2"/>
    <property type="match status" value="1"/>
</dbReference>
<dbReference type="Pfam" id="PF00001">
    <property type="entry name" value="7tm_1"/>
    <property type="match status" value="1"/>
</dbReference>
<feature type="transmembrane region" description="Helical" evidence="10">
    <location>
        <begin position="21"/>
        <end position="45"/>
    </location>
</feature>
<evidence type="ECO:0000256" key="6">
    <source>
        <dbReference type="ARBA" id="ARBA00023136"/>
    </source>
</evidence>
<comment type="subcellular location">
    <subcellularLocation>
        <location evidence="1">Membrane</location>
        <topology evidence="1">Multi-pass membrane protein</topology>
    </subcellularLocation>
</comment>
<dbReference type="InterPro" id="IPR050125">
    <property type="entry name" value="GPCR_opsins"/>
</dbReference>
<accession>A0AA88KYK9</accession>